<evidence type="ECO:0000313" key="1">
    <source>
        <dbReference type="EMBL" id="KAK7938845.1"/>
    </source>
</evidence>
<comment type="caution">
    <text evidence="1">The sequence shown here is derived from an EMBL/GenBank/DDBJ whole genome shotgun (WGS) entry which is preliminary data.</text>
</comment>
<reference evidence="2" key="1">
    <citation type="submission" date="2024-04" db="EMBL/GenBank/DDBJ databases">
        <title>Salinicola lusitanus LLJ914,a marine bacterium isolated from the Okinawa Trough.</title>
        <authorList>
            <person name="Li J."/>
        </authorList>
    </citation>
    <scope>NUCLEOTIDE SEQUENCE [LARGE SCALE GENOMIC DNA]</scope>
</reference>
<sequence length="75" mass="8276">MPAWSCVSYPPIQSIPDTLNGSHVSVSVLHGPVLKLKTSQFSPGQHPQRTCDPLSIFGMLWIGGYDHRIGRHDHS</sequence>
<proteinExistence type="predicted"/>
<name>A0AAW0PTM2_9GOBI</name>
<dbReference type="AlphaFoldDB" id="A0AAW0PTM2"/>
<organism evidence="1 2">
    <name type="scientific">Mugilogobius chulae</name>
    <name type="common">yellowstripe goby</name>
    <dbReference type="NCBI Taxonomy" id="88201"/>
    <lineage>
        <taxon>Eukaryota</taxon>
        <taxon>Metazoa</taxon>
        <taxon>Chordata</taxon>
        <taxon>Craniata</taxon>
        <taxon>Vertebrata</taxon>
        <taxon>Euteleostomi</taxon>
        <taxon>Actinopterygii</taxon>
        <taxon>Neopterygii</taxon>
        <taxon>Teleostei</taxon>
        <taxon>Neoteleostei</taxon>
        <taxon>Acanthomorphata</taxon>
        <taxon>Gobiaria</taxon>
        <taxon>Gobiiformes</taxon>
        <taxon>Gobioidei</taxon>
        <taxon>Gobiidae</taxon>
        <taxon>Gobionellinae</taxon>
        <taxon>Mugilogobius</taxon>
    </lineage>
</organism>
<evidence type="ECO:0000313" key="2">
    <source>
        <dbReference type="Proteomes" id="UP001460270"/>
    </source>
</evidence>
<dbReference type="EMBL" id="JBBPFD010000002">
    <property type="protein sequence ID" value="KAK7938845.1"/>
    <property type="molecule type" value="Genomic_DNA"/>
</dbReference>
<gene>
    <name evidence="1" type="ORF">WMY93_002171</name>
</gene>
<keyword evidence="2" id="KW-1185">Reference proteome</keyword>
<dbReference type="Proteomes" id="UP001460270">
    <property type="component" value="Unassembled WGS sequence"/>
</dbReference>
<protein>
    <submittedName>
        <fullName evidence="1">Uncharacterized protein</fullName>
    </submittedName>
</protein>
<accession>A0AAW0PTM2</accession>